<dbReference type="AlphaFoldDB" id="A0A223KLF1"/>
<keyword evidence="2" id="KW-0285">Flavoprotein</keyword>
<accession>A0A223KLF1</accession>
<keyword evidence="5" id="KW-0812">Transmembrane</keyword>
<feature type="transmembrane region" description="Helical" evidence="5">
    <location>
        <begin position="6"/>
        <end position="26"/>
    </location>
</feature>
<dbReference type="EMBL" id="CP018866">
    <property type="protein sequence ID" value="AST90197.1"/>
    <property type="molecule type" value="Genomic_DNA"/>
</dbReference>
<reference evidence="7 8" key="1">
    <citation type="submission" date="2016-12" db="EMBL/GenBank/DDBJ databases">
        <title>The whole genome sequencing and assembly of Bacillus cohnii DSM 6307T strain.</title>
        <authorList>
            <person name="Lee Y.-J."/>
            <person name="Yi H."/>
            <person name="Bahn Y.-S."/>
            <person name="Kim J.F."/>
            <person name="Lee D.-W."/>
        </authorList>
    </citation>
    <scope>NUCLEOTIDE SEQUENCE [LARGE SCALE GENOMIC DNA]</scope>
    <source>
        <strain evidence="7 8">DSM 6307</strain>
    </source>
</reference>
<feature type="domain" description="FAD dependent oxidoreductase" evidence="6">
    <location>
        <begin position="8"/>
        <end position="359"/>
    </location>
</feature>
<dbReference type="RefSeq" id="WP_066414946.1">
    <property type="nucleotide sequence ID" value="NZ_CP018866.1"/>
</dbReference>
<gene>
    <name evidence="7" type="ORF">BC6307_02310</name>
</gene>
<evidence type="ECO:0000313" key="8">
    <source>
        <dbReference type="Proteomes" id="UP000215224"/>
    </source>
</evidence>
<evidence type="ECO:0000256" key="4">
    <source>
        <dbReference type="ARBA" id="ARBA00023002"/>
    </source>
</evidence>
<keyword evidence="8" id="KW-1185">Reference proteome</keyword>
<evidence type="ECO:0000256" key="1">
    <source>
        <dbReference type="ARBA" id="ARBA00001974"/>
    </source>
</evidence>
<keyword evidence="3" id="KW-0274">FAD</keyword>
<dbReference type="NCBIfam" id="NF008425">
    <property type="entry name" value="PRK11259.1"/>
    <property type="match status" value="1"/>
</dbReference>
<proteinExistence type="predicted"/>
<dbReference type="KEGG" id="bcoh:BC6307_02310"/>
<dbReference type="Gene3D" id="3.50.50.60">
    <property type="entry name" value="FAD/NAD(P)-binding domain"/>
    <property type="match status" value="1"/>
</dbReference>
<name>A0A223KLF1_9BACI</name>
<dbReference type="GO" id="GO:0008115">
    <property type="term" value="F:sarcosine oxidase activity"/>
    <property type="evidence" value="ECO:0007669"/>
    <property type="project" value="TreeGrafter"/>
</dbReference>
<evidence type="ECO:0000256" key="3">
    <source>
        <dbReference type="ARBA" id="ARBA00022827"/>
    </source>
</evidence>
<comment type="cofactor">
    <cofactor evidence="1">
        <name>FAD</name>
        <dbReference type="ChEBI" id="CHEBI:57692"/>
    </cofactor>
</comment>
<evidence type="ECO:0000313" key="7">
    <source>
        <dbReference type="EMBL" id="AST90197.1"/>
    </source>
</evidence>
<dbReference type="Pfam" id="PF01266">
    <property type="entry name" value="DAO"/>
    <property type="match status" value="1"/>
</dbReference>
<dbReference type="InterPro" id="IPR006076">
    <property type="entry name" value="FAD-dep_OxRdtase"/>
</dbReference>
<dbReference type="GO" id="GO:0005829">
    <property type="term" value="C:cytosol"/>
    <property type="evidence" value="ECO:0007669"/>
    <property type="project" value="TreeGrafter"/>
</dbReference>
<evidence type="ECO:0000259" key="6">
    <source>
        <dbReference type="Pfam" id="PF01266"/>
    </source>
</evidence>
<dbReference type="GO" id="GO:0050660">
    <property type="term" value="F:flavin adenine dinucleotide binding"/>
    <property type="evidence" value="ECO:0007669"/>
    <property type="project" value="InterPro"/>
</dbReference>
<keyword evidence="4" id="KW-0560">Oxidoreductase</keyword>
<keyword evidence="5" id="KW-0472">Membrane</keyword>
<dbReference type="SUPFAM" id="SSF51905">
    <property type="entry name" value="FAD/NAD(P)-binding domain"/>
    <property type="match status" value="1"/>
</dbReference>
<organism evidence="7 8">
    <name type="scientific">Sutcliffiella cohnii</name>
    <dbReference type="NCBI Taxonomy" id="33932"/>
    <lineage>
        <taxon>Bacteria</taxon>
        <taxon>Bacillati</taxon>
        <taxon>Bacillota</taxon>
        <taxon>Bacilli</taxon>
        <taxon>Bacillales</taxon>
        <taxon>Bacillaceae</taxon>
        <taxon>Sutcliffiella</taxon>
    </lineage>
</organism>
<sequence>MVRNNIFDVIVVGAGSMGMAAGYFLAKRGVKTLLIDSFDPPHHNGSHHGSTRIIRHAYGEGSQYVPLLLRAQVLWEQLEKESNTTLFEKTGVLGIGPRDSAFINETIESANTHGLPLNVMSSTEMMEKWTGLNVPNHFVGCYEPLSGILYSEKCIEVYRELALNYNASYLPHTNVVDIQGEEDRVSIKTNSGDYYAKKVIVTAGAWTSKLLHSLELPLQPTRKTFAWFETKTDEYTMTNFPAFFFDAEEGKYYGFPNMNGDGLKIGRHDGGKKINPDDEKEPFGIDPADEGDVRQFLNVYMPNASGALKDGKVCMYTLTPDEHFIVDHHPIDENIIIAAGFSGHGFKFSSVMGEVLSQLAIDGETEHDISLFRLSRFIH</sequence>
<protein>
    <submittedName>
        <fullName evidence="7">N-methyltryptophan oxidase</fullName>
    </submittedName>
</protein>
<dbReference type="Gene3D" id="3.30.9.10">
    <property type="entry name" value="D-Amino Acid Oxidase, subunit A, domain 2"/>
    <property type="match status" value="1"/>
</dbReference>
<keyword evidence="5" id="KW-1133">Transmembrane helix</keyword>
<dbReference type="STRING" id="1314751.GCA_001591425_01812"/>
<dbReference type="PANTHER" id="PTHR10961">
    <property type="entry name" value="PEROXISOMAL SARCOSINE OXIDASE"/>
    <property type="match status" value="1"/>
</dbReference>
<dbReference type="InterPro" id="IPR045170">
    <property type="entry name" value="MTOX"/>
</dbReference>
<dbReference type="InterPro" id="IPR036188">
    <property type="entry name" value="FAD/NAD-bd_sf"/>
</dbReference>
<dbReference type="PANTHER" id="PTHR10961:SF7">
    <property type="entry name" value="FAD DEPENDENT OXIDOREDUCTASE DOMAIN-CONTAINING PROTEIN"/>
    <property type="match status" value="1"/>
</dbReference>
<evidence type="ECO:0000256" key="5">
    <source>
        <dbReference type="SAM" id="Phobius"/>
    </source>
</evidence>
<dbReference type="SUPFAM" id="SSF54373">
    <property type="entry name" value="FAD-linked reductases, C-terminal domain"/>
    <property type="match status" value="1"/>
</dbReference>
<evidence type="ECO:0000256" key="2">
    <source>
        <dbReference type="ARBA" id="ARBA00022630"/>
    </source>
</evidence>
<dbReference type="Proteomes" id="UP000215224">
    <property type="component" value="Chromosome"/>
</dbReference>